<proteinExistence type="predicted"/>
<dbReference type="Proteomes" id="UP000310314">
    <property type="component" value="Unassembled WGS sequence"/>
</dbReference>
<comment type="caution">
    <text evidence="1">The sequence shown here is derived from an EMBL/GenBank/DDBJ whole genome shotgun (WGS) entry which is preliminary data.</text>
</comment>
<dbReference type="EMBL" id="VATY01000003">
    <property type="protein sequence ID" value="TMM56137.1"/>
    <property type="molecule type" value="Genomic_DNA"/>
</dbReference>
<gene>
    <name evidence="1" type="ORF">FEE95_16040</name>
</gene>
<dbReference type="AlphaFoldDB" id="A0A5S3QFS4"/>
<reference evidence="1 2" key="1">
    <citation type="submission" date="2019-05" db="EMBL/GenBank/DDBJ databases">
        <authorList>
            <person name="Zhang J.-Y."/>
            <person name="Feg X."/>
            <person name="Du Z.-J."/>
        </authorList>
    </citation>
    <scope>NUCLEOTIDE SEQUENCE [LARGE SCALE GENOMIC DNA]</scope>
    <source>
        <strain evidence="1 2">RZ26</strain>
    </source>
</reference>
<name>A0A5S3QFS4_9FLAO</name>
<organism evidence="1 2">
    <name type="scientific">Maribacter algarum</name>
    <name type="common">ex Zhang et al. 2020</name>
    <dbReference type="NCBI Taxonomy" id="2578118"/>
    <lineage>
        <taxon>Bacteria</taxon>
        <taxon>Pseudomonadati</taxon>
        <taxon>Bacteroidota</taxon>
        <taxon>Flavobacteriia</taxon>
        <taxon>Flavobacteriales</taxon>
        <taxon>Flavobacteriaceae</taxon>
        <taxon>Maribacter</taxon>
    </lineage>
</organism>
<dbReference type="OrthoDB" id="1388061at2"/>
<evidence type="ECO:0000313" key="1">
    <source>
        <dbReference type="EMBL" id="TMM56137.1"/>
    </source>
</evidence>
<keyword evidence="2" id="KW-1185">Reference proteome</keyword>
<evidence type="ECO:0000313" key="2">
    <source>
        <dbReference type="Proteomes" id="UP000310314"/>
    </source>
</evidence>
<sequence length="332" mass="35263">MSKLNHILISRKLFFGLLVLLIQVVGHSQEETVIDNKGTLITVRNNVVTTAAIAPTNPIEDDIWFDTTVGETKVYDGTVWKDIAHIGTTGSIFFAGTDGTPTEDNSQLFWDNTNNRLGVGTNSPTNKLEVAGATLTQGVLNSNGTAGDPSYRFSNDINTGLFRPAADEIGFSVGGIEAMNIDETAGNTTVIINETIDLGGQLLDENDSAGTVGQVLTATATGTEWTSNINPIKAIGKVSAGGVAIRMTTGVTVNRLSRGYYRITLPAGLVSDANYIIQVSQLGRGGAGNDDPGISYNNQNTTFFDVIIGDNDNGGSDRARFDGEFMFTILDL</sequence>
<dbReference type="RefSeq" id="WP_138659004.1">
    <property type="nucleotide sequence ID" value="NZ_VATY01000003.1"/>
</dbReference>
<accession>A0A5S3QFS4</accession>
<protein>
    <submittedName>
        <fullName evidence="1">Uncharacterized protein</fullName>
    </submittedName>
</protein>